<keyword evidence="1" id="KW-1133">Transmembrane helix</keyword>
<reference evidence="2" key="1">
    <citation type="submission" date="2021-01" db="EMBL/GenBank/DDBJ databases">
        <authorList>
            <person name="Corre E."/>
            <person name="Pelletier E."/>
            <person name="Niang G."/>
            <person name="Scheremetjew M."/>
            <person name="Finn R."/>
            <person name="Kale V."/>
            <person name="Holt S."/>
            <person name="Cochrane G."/>
            <person name="Meng A."/>
            <person name="Brown T."/>
            <person name="Cohen L."/>
        </authorList>
    </citation>
    <scope>NUCLEOTIDE SEQUENCE</scope>
    <source>
        <strain evidence="2">CCMP2084</strain>
    </source>
</reference>
<feature type="transmembrane region" description="Helical" evidence="1">
    <location>
        <begin position="206"/>
        <end position="231"/>
    </location>
</feature>
<dbReference type="AlphaFoldDB" id="A0A7S2UDC7"/>
<protein>
    <submittedName>
        <fullName evidence="2">Uncharacterized protein</fullName>
    </submittedName>
</protein>
<keyword evidence="1" id="KW-0472">Membrane</keyword>
<evidence type="ECO:0000256" key="1">
    <source>
        <dbReference type="SAM" id="Phobius"/>
    </source>
</evidence>
<feature type="transmembrane region" description="Helical" evidence="1">
    <location>
        <begin position="12"/>
        <end position="29"/>
    </location>
</feature>
<sequence length="271" mass="30047">MFIHPSQPRSGGVGLVVVLVMSLFVSSFADDENNGTTPSSGDDELLPNTAGLFDTYFCGGTNGNDCGLPFYILLLPLFYGCIVACTCWVYFSEVRIKGHDKKVRASVITREAGYSGGAHDNDVPPRERLSYVYENQTYTVWKNNHRGNILSRCVVYVDPYKPERCVVRGETVAATRIGHAICFSLVGTAMFAFFITIFLVPGIPTIVYWALYGLIFCIPVLCAFCINRYIVWKRQKLPDRSIHPMTLSSGSGFQQVADEDNSSTVCMLQVV</sequence>
<gene>
    <name evidence="2" type="ORF">ASEP1449_LOCUS5862</name>
</gene>
<organism evidence="2">
    <name type="scientific">Attheya septentrionalis</name>
    <dbReference type="NCBI Taxonomy" id="420275"/>
    <lineage>
        <taxon>Eukaryota</taxon>
        <taxon>Sar</taxon>
        <taxon>Stramenopiles</taxon>
        <taxon>Ochrophyta</taxon>
        <taxon>Bacillariophyta</taxon>
        <taxon>Coscinodiscophyceae</taxon>
        <taxon>Chaetocerotophycidae</taxon>
        <taxon>Chaetocerotales</taxon>
        <taxon>Attheyaceae</taxon>
        <taxon>Attheya</taxon>
    </lineage>
</organism>
<name>A0A7S2UDC7_9STRA</name>
<evidence type="ECO:0000313" key="2">
    <source>
        <dbReference type="EMBL" id="CAD9814037.1"/>
    </source>
</evidence>
<accession>A0A7S2UDC7</accession>
<proteinExistence type="predicted"/>
<feature type="transmembrane region" description="Helical" evidence="1">
    <location>
        <begin position="70"/>
        <end position="91"/>
    </location>
</feature>
<feature type="transmembrane region" description="Helical" evidence="1">
    <location>
        <begin position="177"/>
        <end position="200"/>
    </location>
</feature>
<dbReference type="EMBL" id="HBHQ01008721">
    <property type="protein sequence ID" value="CAD9814037.1"/>
    <property type="molecule type" value="Transcribed_RNA"/>
</dbReference>
<keyword evidence="1" id="KW-0812">Transmembrane</keyword>